<dbReference type="InterPro" id="IPR013151">
    <property type="entry name" value="Immunoglobulin_dom"/>
</dbReference>
<feature type="disulfide bond" evidence="16">
    <location>
        <begin position="755"/>
        <end position="819"/>
    </location>
</feature>
<dbReference type="GO" id="GO:0005886">
    <property type="term" value="C:plasma membrane"/>
    <property type="evidence" value="ECO:0007669"/>
    <property type="project" value="TreeGrafter"/>
</dbReference>
<evidence type="ECO:0000256" key="3">
    <source>
        <dbReference type="ARBA" id="ARBA00022525"/>
    </source>
</evidence>
<dbReference type="GO" id="GO:0004252">
    <property type="term" value="F:serine-type endopeptidase activity"/>
    <property type="evidence" value="ECO:0007669"/>
    <property type="project" value="TreeGrafter"/>
</dbReference>
<dbReference type="GeneID" id="108895559"/>
<feature type="disulfide bond" evidence="16">
    <location>
        <begin position="881"/>
        <end position="942"/>
    </location>
</feature>
<feature type="domain" description="SRCR" evidence="20">
    <location>
        <begin position="627"/>
        <end position="727"/>
    </location>
</feature>
<evidence type="ECO:0000256" key="8">
    <source>
        <dbReference type="ARBA" id="ARBA00023136"/>
    </source>
</evidence>
<feature type="disulfide bond" evidence="16">
    <location>
        <begin position="547"/>
        <end position="611"/>
    </location>
</feature>
<evidence type="ECO:0000256" key="9">
    <source>
        <dbReference type="ARBA" id="ARBA00023157"/>
    </source>
</evidence>
<feature type="disulfide bond" evidence="16">
    <location>
        <begin position="68"/>
        <end position="129"/>
    </location>
</feature>
<comment type="function">
    <text evidence="13">Binds to extracellular matrix proteins. Binds to pathogen-associated molecular patterns (PAMPs) present on the cell walls of Gram-positive and Gram-negative bacteria and fungi, behaving as a pattern recognition receptor (PRR). Induces bacterial and fungal aggregation and subsequent inhibition of PAMP-induced cytokine release. Does not possess intrinsic bactericidal activity. May play a role in the innate defense and homeostasis of certain epithelial surfaces.</text>
</comment>
<feature type="disulfide bond" evidence="16">
    <location>
        <begin position="1581"/>
        <end position="1645"/>
    </location>
</feature>
<dbReference type="SMART" id="SM00202">
    <property type="entry name" value="SR"/>
    <property type="match status" value="16"/>
</dbReference>
<feature type="disulfide bond" evidence="16">
    <location>
        <begin position="1489"/>
        <end position="1550"/>
    </location>
</feature>
<feature type="disulfide bond" evidence="16">
    <location>
        <begin position="201"/>
        <end position="211"/>
    </location>
</feature>
<feature type="domain" description="Ig-like" evidence="21">
    <location>
        <begin position="1863"/>
        <end position="1955"/>
    </location>
</feature>
<accession>A0AAJ8DR46</accession>
<evidence type="ECO:0000256" key="11">
    <source>
        <dbReference type="ARBA" id="ARBA00023180"/>
    </source>
</evidence>
<keyword evidence="8 18" id="KW-0472">Membrane</keyword>
<dbReference type="Gene3D" id="2.60.40.10">
    <property type="entry name" value="Immunoglobulins"/>
    <property type="match status" value="2"/>
</dbReference>
<dbReference type="InterPro" id="IPR013783">
    <property type="entry name" value="Ig-like_fold"/>
</dbReference>
<feature type="domain" description="SRCR" evidence="20">
    <location>
        <begin position="1248"/>
        <end position="1348"/>
    </location>
</feature>
<feature type="domain" description="SRCR" evidence="20">
    <location>
        <begin position="1351"/>
        <end position="1448"/>
    </location>
</feature>
<dbReference type="FunFam" id="3.10.250.10:FF:000003">
    <property type="entry name" value="Deleted in malignant brain tumors 1"/>
    <property type="match status" value="2"/>
</dbReference>
<dbReference type="GO" id="GO:0031638">
    <property type="term" value="P:zymogen activation"/>
    <property type="evidence" value="ECO:0007669"/>
    <property type="project" value="TreeGrafter"/>
</dbReference>
<feature type="domain" description="SRCR" evidence="20">
    <location>
        <begin position="233"/>
        <end position="336"/>
    </location>
</feature>
<feature type="disulfide bond" evidence="16">
    <location>
        <begin position="1417"/>
        <end position="1427"/>
    </location>
</feature>
<feature type="region of interest" description="Disordered" evidence="17">
    <location>
        <begin position="2031"/>
        <end position="2054"/>
    </location>
</feature>
<feature type="domain" description="SRCR" evidence="20">
    <location>
        <begin position="1659"/>
        <end position="1759"/>
    </location>
</feature>
<dbReference type="PROSITE" id="PS00420">
    <property type="entry name" value="SRCR_1"/>
    <property type="match status" value="3"/>
</dbReference>
<dbReference type="SMART" id="SM00409">
    <property type="entry name" value="IG"/>
    <property type="match status" value="2"/>
</dbReference>
<dbReference type="InterPro" id="IPR003599">
    <property type="entry name" value="Ig_sub"/>
</dbReference>
<feature type="domain" description="SRCR" evidence="20">
    <location>
        <begin position="31"/>
        <end position="130"/>
    </location>
</feature>
<dbReference type="FunFam" id="3.10.250.10:FF:000002">
    <property type="entry name" value="Scavenger receptor cysteine-rich type 1 protein M130"/>
    <property type="match status" value="2"/>
</dbReference>
<keyword evidence="11" id="KW-0325">Glycoprotein</keyword>
<evidence type="ECO:0000256" key="15">
    <source>
        <dbReference type="ARBA" id="ARBA00069168"/>
    </source>
</evidence>
<keyword evidence="12" id="KW-0393">Immunoglobulin domain</keyword>
<dbReference type="GO" id="GO:0005737">
    <property type="term" value="C:cytoplasm"/>
    <property type="evidence" value="ECO:0007669"/>
    <property type="project" value="UniProtKB-ARBA"/>
</dbReference>
<dbReference type="FunFam" id="3.10.250.10:FF:000016">
    <property type="entry name" value="Scavenger receptor cysteine-rich protein type 12"/>
    <property type="match status" value="2"/>
</dbReference>
<feature type="disulfide bond" evidence="16">
    <location>
        <begin position="1728"/>
        <end position="1738"/>
    </location>
</feature>
<keyword evidence="6" id="KW-0677">Repeat</keyword>
<feature type="disulfide bond" evidence="16">
    <location>
        <begin position="488"/>
        <end position="498"/>
    </location>
</feature>
<dbReference type="PROSITE" id="PS50835">
    <property type="entry name" value="IG_LIKE"/>
    <property type="match status" value="1"/>
</dbReference>
<gene>
    <name evidence="23" type="primary">LOC108895559</name>
</gene>
<feature type="domain" description="SRCR" evidence="20">
    <location>
        <begin position="1149"/>
        <end position="1243"/>
    </location>
</feature>
<feature type="domain" description="SRCR" evidence="20">
    <location>
        <begin position="1451"/>
        <end position="1551"/>
    </location>
</feature>
<keyword evidence="9 16" id="KW-1015">Disulfide bond</keyword>
<feature type="disulfide bond" evidence="16">
    <location>
        <begin position="55"/>
        <end position="119"/>
    </location>
</feature>
<dbReference type="PRINTS" id="PR00258">
    <property type="entry name" value="SPERACTRCPTR"/>
</dbReference>
<feature type="disulfide bond" evidence="16">
    <location>
        <begin position="1625"/>
        <end position="1635"/>
    </location>
</feature>
<feature type="domain" description="SRCR" evidence="20">
    <location>
        <begin position="1046"/>
        <end position="1146"/>
    </location>
</feature>
<feature type="disulfide bond" evidence="16">
    <location>
        <begin position="1286"/>
        <end position="1347"/>
    </location>
</feature>
<feature type="disulfide bond" evidence="16">
    <location>
        <begin position="99"/>
        <end position="109"/>
    </location>
</feature>
<evidence type="ECO:0000256" key="7">
    <source>
        <dbReference type="ARBA" id="ARBA00022989"/>
    </source>
</evidence>
<evidence type="ECO:0000256" key="2">
    <source>
        <dbReference type="ARBA" id="ARBA00004613"/>
    </source>
</evidence>
<feature type="disulfide bond" evidence="16">
    <location>
        <begin position="1071"/>
        <end position="1135"/>
    </location>
</feature>
<feature type="disulfide bond" evidence="16">
    <location>
        <begin position="652"/>
        <end position="716"/>
    </location>
</feature>
<feature type="disulfide bond" evidence="16">
    <location>
        <begin position="1115"/>
        <end position="1125"/>
    </location>
</feature>
<organism evidence="22 23">
    <name type="scientific">Lates calcarifer</name>
    <name type="common">Barramundi</name>
    <name type="synonym">Holocentrus calcarifer</name>
    <dbReference type="NCBI Taxonomy" id="8187"/>
    <lineage>
        <taxon>Eukaryota</taxon>
        <taxon>Metazoa</taxon>
        <taxon>Chordata</taxon>
        <taxon>Craniata</taxon>
        <taxon>Vertebrata</taxon>
        <taxon>Euteleostomi</taxon>
        <taxon>Actinopterygii</taxon>
        <taxon>Neopterygii</taxon>
        <taxon>Teleostei</taxon>
        <taxon>Neoteleostei</taxon>
        <taxon>Acanthomorphata</taxon>
        <taxon>Carangaria</taxon>
        <taxon>Carangaria incertae sedis</taxon>
        <taxon>Centropomidae</taxon>
        <taxon>Lates</taxon>
    </lineage>
</organism>
<feature type="disulfide bond" evidence="16">
    <location>
        <begin position="768"/>
        <end position="829"/>
    </location>
</feature>
<keyword evidence="3" id="KW-0964">Secreted</keyword>
<dbReference type="GO" id="GO:0005615">
    <property type="term" value="C:extracellular space"/>
    <property type="evidence" value="ECO:0007669"/>
    <property type="project" value="TreeGrafter"/>
</dbReference>
<feature type="disulfide bond" evidence="16">
    <location>
        <begin position="1317"/>
        <end position="1327"/>
    </location>
</feature>
<feature type="disulfide bond" evidence="16">
    <location>
        <begin position="302"/>
        <end position="312"/>
    </location>
</feature>
<feature type="disulfide bond" evidence="16">
    <location>
        <begin position="665"/>
        <end position="726"/>
    </location>
</feature>
<proteinExistence type="predicted"/>
<feature type="domain" description="SRCR" evidence="20">
    <location>
        <begin position="1556"/>
        <end position="1656"/>
    </location>
</feature>
<evidence type="ECO:0000256" key="16">
    <source>
        <dbReference type="PROSITE-ProRule" id="PRU00196"/>
    </source>
</evidence>
<keyword evidence="4 18" id="KW-0812">Transmembrane</keyword>
<feature type="signal peptide" evidence="19">
    <location>
        <begin position="1"/>
        <end position="28"/>
    </location>
</feature>
<reference evidence="23" key="1">
    <citation type="submission" date="2025-08" db="UniProtKB">
        <authorList>
            <consortium name="RefSeq"/>
        </authorList>
    </citation>
    <scope>IDENTIFICATION</scope>
    <source>
        <tissue evidence="23">Brain</tissue>
    </source>
</reference>
<dbReference type="PANTHER" id="PTHR48071:SF15">
    <property type="entry name" value="SRCR DOMAIN-CONTAINING PROTEIN"/>
    <property type="match status" value="1"/>
</dbReference>
<evidence type="ECO:0000256" key="19">
    <source>
        <dbReference type="SAM" id="SignalP"/>
    </source>
</evidence>
<evidence type="ECO:0000256" key="6">
    <source>
        <dbReference type="ARBA" id="ARBA00022737"/>
    </source>
</evidence>
<evidence type="ECO:0000256" key="5">
    <source>
        <dbReference type="ARBA" id="ARBA00022729"/>
    </source>
</evidence>
<feature type="disulfide bond" evidence="16">
    <location>
        <begin position="696"/>
        <end position="706"/>
    </location>
</feature>
<feature type="disulfide bond" evidence="16">
    <location>
        <begin position="1273"/>
        <end position="1337"/>
    </location>
</feature>
<feature type="disulfide bond" evidence="16">
    <location>
        <begin position="912"/>
        <end position="922"/>
    </location>
</feature>
<feature type="disulfide bond" evidence="16">
    <location>
        <begin position="1684"/>
        <end position="1748"/>
    </location>
</feature>
<dbReference type="PROSITE" id="PS50287">
    <property type="entry name" value="SRCR_2"/>
    <property type="match status" value="16"/>
</dbReference>
<feature type="domain" description="SRCR" evidence="20">
    <location>
        <begin position="730"/>
        <end position="830"/>
    </location>
</feature>
<feature type="disulfide bond" evidence="16">
    <location>
        <begin position="1697"/>
        <end position="1758"/>
    </location>
</feature>
<dbReference type="PANTHER" id="PTHR48071">
    <property type="entry name" value="SRCR DOMAIN-CONTAINING PROTEIN"/>
    <property type="match status" value="1"/>
</dbReference>
<feature type="chain" id="PRO_5042531891" description="Soluble scavenger receptor cysteine-rich domain-containing protein SSC5D" evidence="19">
    <location>
        <begin position="29"/>
        <end position="2084"/>
    </location>
</feature>
<dbReference type="Pfam" id="PF00047">
    <property type="entry name" value="ig"/>
    <property type="match status" value="1"/>
</dbReference>
<evidence type="ECO:0000256" key="12">
    <source>
        <dbReference type="ARBA" id="ARBA00023319"/>
    </source>
</evidence>
<protein>
    <recommendedName>
        <fullName evidence="15">Soluble scavenger receptor cysteine-rich domain-containing protein SSC5D</fullName>
    </recommendedName>
</protein>
<keyword evidence="10" id="KW-0675">Receptor</keyword>
<evidence type="ECO:0000313" key="22">
    <source>
        <dbReference type="Proteomes" id="UP000694890"/>
    </source>
</evidence>
<evidence type="ECO:0000256" key="10">
    <source>
        <dbReference type="ARBA" id="ARBA00023170"/>
    </source>
</evidence>
<feature type="domain" description="SRCR" evidence="20">
    <location>
        <begin position="422"/>
        <end position="519"/>
    </location>
</feature>
<evidence type="ECO:0000259" key="21">
    <source>
        <dbReference type="PROSITE" id="PS50835"/>
    </source>
</evidence>
<dbReference type="KEGG" id="lcf:108895559"/>
<evidence type="ECO:0000256" key="4">
    <source>
        <dbReference type="ARBA" id="ARBA00022692"/>
    </source>
</evidence>
<feature type="disulfide bond" evidence="16">
    <location>
        <begin position="799"/>
        <end position="809"/>
    </location>
</feature>
<dbReference type="FunFam" id="3.10.250.10:FF:000006">
    <property type="entry name" value="neurotrypsin isoform X2"/>
    <property type="match status" value="2"/>
</dbReference>
<dbReference type="SUPFAM" id="SSF56487">
    <property type="entry name" value="SRCR-like"/>
    <property type="match status" value="16"/>
</dbReference>
<evidence type="ECO:0000313" key="23">
    <source>
        <dbReference type="RefSeq" id="XP_050928034.1"/>
    </source>
</evidence>
<dbReference type="Gene3D" id="3.10.250.10">
    <property type="entry name" value="SRCR-like domain"/>
    <property type="match status" value="16"/>
</dbReference>
<evidence type="ECO:0000259" key="20">
    <source>
        <dbReference type="PROSITE" id="PS50287"/>
    </source>
</evidence>
<evidence type="ECO:0000256" key="13">
    <source>
        <dbReference type="ARBA" id="ARBA00058074"/>
    </source>
</evidence>
<feature type="disulfide bond" evidence="16">
    <location>
        <begin position="1216"/>
        <end position="1226"/>
    </location>
</feature>
<feature type="disulfide bond" evidence="16">
    <location>
        <begin position="1594"/>
        <end position="1655"/>
    </location>
</feature>
<keyword evidence="7 18" id="KW-1133">Transmembrane helix</keyword>
<dbReference type="Proteomes" id="UP000694890">
    <property type="component" value="Linkage group LG7_1"/>
</dbReference>
<evidence type="ECO:0000256" key="1">
    <source>
        <dbReference type="ARBA" id="ARBA00004167"/>
    </source>
</evidence>
<dbReference type="SUPFAM" id="SSF48726">
    <property type="entry name" value="Immunoglobulin"/>
    <property type="match status" value="2"/>
</dbReference>
<sequence>MIFTSAEKLHFVLYLSIGLLCLLLLTECNQIRLVGSSRCSGRVEVYHRDSWGTVCDDLWNLTNATVVCRELNCGTVLEAKKGAFFGQGKDEIWLDDVQCTGHETSILKCQHRPLGENNCGHGEDAGVVCSENVRVVSGSNRCNGRVEVFHEGQWKRACASDWGRDEAAVICQEIRCGTPIIQTDMPYFGEARHLLGVKTTCSGDETSLSQCTLKDFKETCVDATVFCSNSKAIRLINGTHRCAGRVEVFHDGQWGTVCHDRWGIQEAAVVCREMNCGNPLSVKYKAFYGRGQGQVWMDDLECTGHEKSLTDCPHRRFWRSLSMALTDAQAEWRFCITASGEQCVMMGGTSQTLRLCAEPWTVEQLRHPNLMPSLVKAKETSGWMMSDVLEMRRLFCTCQHPSLGDNNCGHGEDAGVVCSATIRLINGTDQCSGRVEVHHGDEWLPVYNVNWGMHEATVICREINCGDAVRTTGSFGQGGDLRGYTISCSGTESSLTQCGVRDYTRTSHDRIEEAVVECSGNVKLAGGVNRCAGRVEFYDKGQWGTVCSESLDMNDATVLCRQMNCGRAHKITTMTEYGQGTGQTWIHQFECNGLEPALNQCPQRPFRDKTCNATSVTGVVCTGSLEVRLANGKDECTGRVEVRHGEVWQTVCDAEWTLSKAEVVCEAVECGRAVDAPNGAHYGQGSGSVVEASNSCFDSVTSLQQCSVRGFTAATCGHDHDAGAVCAAQLRLVNGTGECSGRVEILYKGQWGTVCDDEWEMPNADVVCRQLGCGHAVFAPTSAHFGRGSGPIWLDNVECSGRESALTHCSHPGFGESNCGHGEDAGVICSGLLCLLLLTECNQIRLVGSSRCSGRVEVYHRDSWGTVCDDLWSLTNADVVCRELNCGTVLEAKKGAFFGQGKDEIWLDDVQCTGHETSILKCQHRPLGENNCGHGEDAGVVCSENVRVVNGSNRCNGRVEVFHEGQWKRACASDWGRDEAAVICQEIRCGTPIIQTDMPYFGEARHLLGVKTTCSGNETSLSQCTLKDFKETCVDATVFCSNSKAIRLINGTHRCAGRVEVFHDGQWGTICDDRWGIQEAAVACREMNCGNPLSVKYKAFYGRGQDQVWMDDVECTGHEKSLTDCPHRGFGEHDCDHAEDAGVECSETVRLTNGTNQCSGRVEIFHNGNWGKICNNNWGLKEATVVCKELGCGTPKKASEHTNFGESGLRGFTGSCSGNVSSISQCTLQDYTGTCAGVSLSCTGNPPLRLVNGTDRCSGRVEILHNGQWGTVCDDEWDIRDAQVVCRAMDCGTAQTSKSNAFFGQGQGDIWLDDVRCFGNETSLLHCRHPSLGDNNCGHGEDAGVVCSATIRLINGTDQCSGRVEVHHGDEWLPVYNVNWGMHEATVTCREMNCGDAVKTTGSFGQGGDLRGYKISCSGTESSLTQCGVRDYTRTSHDRIEEAVVECSGNVKLAGGVNRCAGRVEFYDKGQWGTVCSESWDMNDATVVCRQMNCGRAHKITTMTEYGQGTGQTWIDQIECNGLESTLNQCPQRPFRDKTCNATSVAGVVCTGSLEVRLANGKDECTGRVEVRHGEVWQTVCDAEWTLSKAEVVCEALECGRAVDAPNGAHYGQGSGSVVEASNSCFDNVTSLQQCSVRGFTAATCGHDHDAGAVCAAQLRLVSGTGECSGRVEILYKGQWGTVCDDEWEMPNADVVCRQLGCGHAVSAPTSAHFGRGSGPIWLDNVECSGQESALTHCSHPGFGENNCGHGEDAGVICLGSLQKPQITFSPAAEVNWGDRVEITCTIITEHSGGTFVLKKTQGSFQMEKFSEHEAATFTFPTADFNQRGTYFCEYHKKLPNQVIYYPQGETAELTVRVKLEEPSISLTSPHSMVIYSPDKISLPEGSSFSITCSIHSKYSGGFFYLKKDNMNTSEMLPSFGHSIFYLAYFKFPALESKHQGEYTCVYGINISSISFSSVPSKSLQLIVVVTSSSSVVTGVVVTLVVLLLVLVIGYLVWRRRWRGAGAMVQFINRFGGAIKQDAEERSNKIFDGRDHNAKVNEHTGHSHGSVDKSVDVDSENCVEKVPEDLAGKVCYELEPLVLS</sequence>
<evidence type="ECO:0000256" key="17">
    <source>
        <dbReference type="SAM" id="MobiDB-lite"/>
    </source>
</evidence>
<dbReference type="InterPro" id="IPR036772">
    <property type="entry name" value="SRCR-like_dom_sf"/>
</dbReference>
<feature type="domain" description="SRCR" evidence="20">
    <location>
        <begin position="946"/>
        <end position="1041"/>
    </location>
</feature>
<feature type="domain" description="SRCR" evidence="20">
    <location>
        <begin position="522"/>
        <end position="622"/>
    </location>
</feature>
<dbReference type="InterPro" id="IPR007110">
    <property type="entry name" value="Ig-like_dom"/>
</dbReference>
<feature type="disulfide bond" evidence="16">
    <location>
        <begin position="591"/>
        <end position="601"/>
    </location>
</feature>
<name>A0AAJ8DR46_LATCA</name>
<dbReference type="RefSeq" id="XP_050928034.1">
    <property type="nucleotide sequence ID" value="XM_051072077.1"/>
</dbReference>
<feature type="disulfide bond" evidence="16">
    <location>
        <begin position="1520"/>
        <end position="1530"/>
    </location>
</feature>
<evidence type="ECO:0000256" key="14">
    <source>
        <dbReference type="ARBA" id="ARBA00064153"/>
    </source>
</evidence>
<comment type="subcellular location">
    <subcellularLocation>
        <location evidence="1">Membrane</location>
        <topology evidence="1">Single-pass membrane protein</topology>
    </subcellularLocation>
    <subcellularLocation>
        <location evidence="2">Secreted</location>
    </subcellularLocation>
</comment>
<feature type="domain" description="SRCR" evidence="20">
    <location>
        <begin position="844"/>
        <end position="943"/>
    </location>
</feature>
<keyword evidence="5 19" id="KW-0732">Signal</keyword>
<comment type="caution">
    <text evidence="16">Lacks conserved residue(s) required for the propagation of feature annotation.</text>
</comment>
<evidence type="ECO:0000256" key="18">
    <source>
        <dbReference type="SAM" id="Phobius"/>
    </source>
</evidence>
<dbReference type="InterPro" id="IPR001190">
    <property type="entry name" value="SRCR"/>
</dbReference>
<dbReference type="Pfam" id="PF00530">
    <property type="entry name" value="SRCR"/>
    <property type="match status" value="16"/>
</dbReference>
<dbReference type="FunFam" id="3.10.250.10:FF:000007">
    <property type="entry name" value="Soluble scavenger receptor cysteine-rich domain-containing protein SSC5D"/>
    <property type="match status" value="5"/>
</dbReference>
<feature type="disulfide bond" evidence="16">
    <location>
        <begin position="560"/>
        <end position="621"/>
    </location>
</feature>
<feature type="disulfide bond" evidence="16">
    <location>
        <begin position="868"/>
        <end position="932"/>
    </location>
</feature>
<feature type="domain" description="SRCR" evidence="20">
    <location>
        <begin position="133"/>
        <end position="228"/>
    </location>
</feature>
<feature type="disulfide bond" evidence="16">
    <location>
        <begin position="1084"/>
        <end position="1145"/>
    </location>
</feature>
<comment type="subunit">
    <text evidence="14">Interacts with LGALS1 and laminin.</text>
</comment>
<dbReference type="InterPro" id="IPR036179">
    <property type="entry name" value="Ig-like_dom_sf"/>
</dbReference>
<dbReference type="FunFam" id="3.10.250.10:FF:000004">
    <property type="entry name" value="Scavenger receptor cysteine-rich type 1 protein M130"/>
    <property type="match status" value="3"/>
</dbReference>
<feature type="disulfide bond" evidence="16">
    <location>
        <begin position="1476"/>
        <end position="1540"/>
    </location>
</feature>
<feature type="transmembrane region" description="Helical" evidence="18">
    <location>
        <begin position="1976"/>
        <end position="1998"/>
    </location>
</feature>
<feature type="disulfide bond" evidence="16">
    <location>
        <begin position="1014"/>
        <end position="1024"/>
    </location>
</feature>